<evidence type="ECO:0000313" key="1">
    <source>
        <dbReference type="EMBL" id="KEZ85384.1"/>
    </source>
</evidence>
<dbReference type="PANTHER" id="PTHR43657:SF1">
    <property type="entry name" value="ALTERED INHERITANCE OF MITOCHONDRIA PROTEIN 24, MITOCHONDRIAL"/>
    <property type="match status" value="1"/>
</dbReference>
<dbReference type="Pfam" id="PF01987">
    <property type="entry name" value="AIM24"/>
    <property type="match status" value="1"/>
</dbReference>
<gene>
    <name evidence="1" type="ORF">IO99_15015</name>
</gene>
<comment type="caution">
    <text evidence="1">The sequence shown here is derived from an EMBL/GenBank/DDBJ whole genome shotgun (WGS) entry which is preliminary data.</text>
</comment>
<accession>A0A084J8V0</accession>
<dbReference type="Proteomes" id="UP000028542">
    <property type="component" value="Unassembled WGS sequence"/>
</dbReference>
<reference evidence="1 2" key="1">
    <citation type="submission" date="2014-07" db="EMBL/GenBank/DDBJ databases">
        <title>Draft genome of Clostridium sulfidigenes 113A isolated from sediments associated with methane hydrate from Krishna Godavari basin.</title>
        <authorList>
            <person name="Honkalas V.S."/>
            <person name="Dabir A.P."/>
            <person name="Arora P."/>
            <person name="Dhakephalkar P.K."/>
        </authorList>
    </citation>
    <scope>NUCLEOTIDE SEQUENCE [LARGE SCALE GENOMIC DNA]</scope>
    <source>
        <strain evidence="1 2">113A</strain>
    </source>
</reference>
<protein>
    <recommendedName>
        <fullName evidence="3">TIGR00266 family protein</fullName>
    </recommendedName>
</protein>
<evidence type="ECO:0008006" key="3">
    <source>
        <dbReference type="Google" id="ProtNLM"/>
    </source>
</evidence>
<name>A0A084J8V0_9CLOT</name>
<dbReference type="SUPFAM" id="SSF51219">
    <property type="entry name" value="TRAP-like"/>
    <property type="match status" value="1"/>
</dbReference>
<dbReference type="eggNOG" id="COG2013">
    <property type="taxonomic scope" value="Bacteria"/>
</dbReference>
<keyword evidence="2" id="KW-1185">Reference proteome</keyword>
<dbReference type="PANTHER" id="PTHR43657">
    <property type="entry name" value="TRYPTOPHAN RNA-BINDING ATTENUATOR PROTEIN-LIKE PROTEIN"/>
    <property type="match status" value="1"/>
</dbReference>
<dbReference type="RefSeq" id="WP_035134645.1">
    <property type="nucleotide sequence ID" value="NZ_JPMD01000037.1"/>
</dbReference>
<dbReference type="InterPro" id="IPR002838">
    <property type="entry name" value="AIM24"/>
</dbReference>
<dbReference type="InterPro" id="IPR016031">
    <property type="entry name" value="Trp_RNA-bd_attenuator-like_dom"/>
</dbReference>
<organism evidence="1 2">
    <name type="scientific">Clostridium sulfidigenes</name>
    <dbReference type="NCBI Taxonomy" id="318464"/>
    <lineage>
        <taxon>Bacteria</taxon>
        <taxon>Bacillati</taxon>
        <taxon>Bacillota</taxon>
        <taxon>Clostridia</taxon>
        <taxon>Eubacteriales</taxon>
        <taxon>Clostridiaceae</taxon>
        <taxon>Clostridium</taxon>
    </lineage>
</organism>
<dbReference type="AlphaFoldDB" id="A0A084J8V0"/>
<sequence>MNYEIKGGSMPVAICYLNSGDKIVSESGAMGWMSDNIIMDSNMKGGLFKSIGRSLSGESLFLNTFTCSGNVGKIAFPCSVPGRIMAKELQPNESIICQKGAFMAAEDSVSLNIHFKKRFSSGLFGGEGFILQRITGPGTVLLEFDGHVEELNLNPGEIIKVDTGHVAAFEPSVNFDIEMVKGLKNIFFGGEGLFLTTLTGPGKVYLQTMPLQNLAGKLSFYLNTGSTNLRD</sequence>
<dbReference type="InterPro" id="IPR036983">
    <property type="entry name" value="AIM24_sf"/>
</dbReference>
<dbReference type="Gene3D" id="3.60.160.10">
    <property type="entry name" value="Mitochondrial biogenesis AIM24"/>
    <property type="match status" value="1"/>
</dbReference>
<dbReference type="EMBL" id="JPMD01000037">
    <property type="protein sequence ID" value="KEZ85384.1"/>
    <property type="molecule type" value="Genomic_DNA"/>
</dbReference>
<evidence type="ECO:0000313" key="2">
    <source>
        <dbReference type="Proteomes" id="UP000028542"/>
    </source>
</evidence>
<dbReference type="NCBIfam" id="TIGR00266">
    <property type="entry name" value="TIGR00266 family protein"/>
    <property type="match status" value="1"/>
</dbReference>
<proteinExistence type="predicted"/>